<dbReference type="CDD" id="cd24050">
    <property type="entry name" value="ASKHA_NBD_ANMK"/>
    <property type="match status" value="1"/>
</dbReference>
<keyword evidence="1" id="KW-0119">Carbohydrate metabolism</keyword>
<dbReference type="EMBL" id="JBHTJN010000027">
    <property type="protein sequence ID" value="MFD0966932.1"/>
    <property type="molecule type" value="Genomic_DNA"/>
</dbReference>
<dbReference type="RefSeq" id="WP_380821951.1">
    <property type="nucleotide sequence ID" value="NZ_JBHTJN010000027.1"/>
</dbReference>
<gene>
    <name evidence="1" type="primary">anmK</name>
    <name evidence="2" type="ORF">ACFQ02_08840</name>
</gene>
<dbReference type="Proteomes" id="UP001596996">
    <property type="component" value="Unassembled WGS sequence"/>
</dbReference>
<dbReference type="NCBIfam" id="NF007139">
    <property type="entry name" value="PRK09585.1-3"/>
    <property type="match status" value="1"/>
</dbReference>
<protein>
    <recommendedName>
        <fullName evidence="1">Anhydro-N-acetylmuramic acid kinase</fullName>
        <ecNumber evidence="1">2.7.1.170</ecNumber>
    </recommendedName>
    <alternativeName>
        <fullName evidence="1">AnhMurNAc kinase</fullName>
    </alternativeName>
</protein>
<organism evidence="2 3">
    <name type="scientific">Seminibacterium arietis</name>
    <dbReference type="NCBI Taxonomy" id="1173502"/>
    <lineage>
        <taxon>Bacteria</taxon>
        <taxon>Pseudomonadati</taxon>
        <taxon>Pseudomonadota</taxon>
        <taxon>Gammaproteobacteria</taxon>
        <taxon>Pasteurellales</taxon>
        <taxon>Pasteurellaceae</taxon>
        <taxon>Seminibacterium</taxon>
    </lineage>
</organism>
<dbReference type="InterPro" id="IPR043129">
    <property type="entry name" value="ATPase_NBD"/>
</dbReference>
<keyword evidence="3" id="KW-1185">Reference proteome</keyword>
<sequence>MKPQTEYYIGIMSGTSLDGVDLVLMDFANGKNELVDTDFTPMPKKLKEKLTALLQGKTSLQQLGEVDHQLGLLYSHCVNQFLNKLKLTSDQIRAIGCHGQTIWHAPHGKYPFTMQIGDANLIAARTKISVIADFRRKDMASGGQGAPLVPAFHQAIFADPARLTVILNIGGISNISILYPDFSVIGYDTGTGNILMDLWVEKHLGLLYDKNGEWAKTGKIDHNLLQDLLNEPYLFKKPPKSTGRELFNLSWLEQKTKKYTALLPQDVQATLAEFTVLCTVKQLHLIKREMTSLLLVCGGGAKNRLLMEKLVFHLPDWQVATTTDYGLHSDYVEAAAFAWLAYCRVHKLPSNMPAVTGAKSAVSLGVIYPAE</sequence>
<comment type="caution">
    <text evidence="2">The sequence shown here is derived from an EMBL/GenBank/DDBJ whole genome shotgun (WGS) entry which is preliminary data.</text>
</comment>
<dbReference type="PANTHER" id="PTHR30605:SF0">
    <property type="entry name" value="ANHYDRO-N-ACETYLMURAMIC ACID KINASE"/>
    <property type="match status" value="1"/>
</dbReference>
<evidence type="ECO:0000313" key="2">
    <source>
        <dbReference type="EMBL" id="MFD0966932.1"/>
    </source>
</evidence>
<dbReference type="HAMAP" id="MF_01270">
    <property type="entry name" value="AnhMurNAc_kinase"/>
    <property type="match status" value="1"/>
</dbReference>
<comment type="pathway">
    <text evidence="1">Amino-sugar metabolism; 1,6-anhydro-N-acetylmuramate degradation.</text>
</comment>
<comment type="catalytic activity">
    <reaction evidence="1">
        <text>1,6-anhydro-N-acetyl-beta-muramate + ATP + H2O = N-acetyl-D-muramate 6-phosphate + ADP + H(+)</text>
        <dbReference type="Rhea" id="RHEA:24952"/>
        <dbReference type="ChEBI" id="CHEBI:15377"/>
        <dbReference type="ChEBI" id="CHEBI:15378"/>
        <dbReference type="ChEBI" id="CHEBI:30616"/>
        <dbReference type="ChEBI" id="CHEBI:58690"/>
        <dbReference type="ChEBI" id="CHEBI:58722"/>
        <dbReference type="ChEBI" id="CHEBI:456216"/>
        <dbReference type="EC" id="2.7.1.170"/>
    </reaction>
</comment>
<dbReference type="Pfam" id="PF03702">
    <property type="entry name" value="AnmK"/>
    <property type="match status" value="1"/>
</dbReference>
<comment type="function">
    <text evidence="1">Catalyzes the specific phosphorylation of 1,6-anhydro-N-acetylmuramic acid (anhMurNAc) with the simultaneous cleavage of the 1,6-anhydro ring, generating MurNAc-6-P. Is required for the utilization of anhMurNAc either imported from the medium or derived from its own cell wall murein, and thus plays a role in cell wall recycling.</text>
</comment>
<comment type="similarity">
    <text evidence="1">Belongs to the anhydro-N-acetylmuramic acid kinase family.</text>
</comment>
<dbReference type="EC" id="2.7.1.170" evidence="1"/>
<keyword evidence="1" id="KW-0547">Nucleotide-binding</keyword>
<evidence type="ECO:0000313" key="3">
    <source>
        <dbReference type="Proteomes" id="UP001596996"/>
    </source>
</evidence>
<feature type="binding site" evidence="1">
    <location>
        <begin position="14"/>
        <end position="21"/>
    </location>
    <ligand>
        <name>ATP</name>
        <dbReference type="ChEBI" id="CHEBI:30616"/>
    </ligand>
</feature>
<dbReference type="InterPro" id="IPR005338">
    <property type="entry name" value="Anhydro_N_Ac-Mur_kinase"/>
</dbReference>
<dbReference type="SUPFAM" id="SSF53067">
    <property type="entry name" value="Actin-like ATPase domain"/>
    <property type="match status" value="1"/>
</dbReference>
<keyword evidence="1 2" id="KW-0808">Transferase</keyword>
<comment type="pathway">
    <text evidence="1">Cell wall biogenesis; peptidoglycan recycling.</text>
</comment>
<name>A0ABW3IBM7_9PAST</name>
<keyword evidence="1 2" id="KW-0418">Kinase</keyword>
<dbReference type="GO" id="GO:0016301">
    <property type="term" value="F:kinase activity"/>
    <property type="evidence" value="ECO:0007669"/>
    <property type="project" value="UniProtKB-KW"/>
</dbReference>
<evidence type="ECO:0000256" key="1">
    <source>
        <dbReference type="HAMAP-Rule" id="MF_01270"/>
    </source>
</evidence>
<proteinExistence type="inferred from homology"/>
<keyword evidence="1" id="KW-0067">ATP-binding</keyword>
<dbReference type="Gene3D" id="3.30.420.40">
    <property type="match status" value="2"/>
</dbReference>
<accession>A0ABW3IBM7</accession>
<dbReference type="PANTHER" id="PTHR30605">
    <property type="entry name" value="ANHYDRO-N-ACETYLMURAMIC ACID KINASE"/>
    <property type="match status" value="1"/>
</dbReference>
<reference evidence="3" key="1">
    <citation type="journal article" date="2019" name="Int. J. Syst. Evol. Microbiol.">
        <title>The Global Catalogue of Microorganisms (GCM) 10K type strain sequencing project: providing services to taxonomists for standard genome sequencing and annotation.</title>
        <authorList>
            <consortium name="The Broad Institute Genomics Platform"/>
            <consortium name="The Broad Institute Genome Sequencing Center for Infectious Disease"/>
            <person name="Wu L."/>
            <person name="Ma J."/>
        </authorList>
    </citation>
    <scope>NUCLEOTIDE SEQUENCE [LARGE SCALE GENOMIC DNA]</scope>
    <source>
        <strain evidence="3">CCUG 61707</strain>
    </source>
</reference>